<name>A0A8C6UJP6_9GOBI</name>
<reference evidence="2" key="1">
    <citation type="submission" date="2025-08" db="UniProtKB">
        <authorList>
            <consortium name="Ensembl"/>
        </authorList>
    </citation>
    <scope>IDENTIFICATION</scope>
</reference>
<evidence type="ECO:0000256" key="1">
    <source>
        <dbReference type="SAM" id="Phobius"/>
    </source>
</evidence>
<accession>A0A8C6UJP6</accession>
<keyword evidence="3" id="KW-1185">Reference proteome</keyword>
<protein>
    <submittedName>
        <fullName evidence="2">Uncharacterized protein</fullName>
    </submittedName>
</protein>
<keyword evidence="1" id="KW-0472">Membrane</keyword>
<sequence length="105" mass="11414">MSLQVVALGSECASGAAAEELMSQGQLQGALLWSYLGPGALGAPDTTLHPPFMEYTAQVFGDVSVDVRDCPDWVRARVSVGPSSLTFIIFFTFVSFTIWCYFIRI</sequence>
<keyword evidence="1" id="KW-1133">Transmembrane helix</keyword>
<reference evidence="2" key="2">
    <citation type="submission" date="2025-09" db="UniProtKB">
        <authorList>
            <consortium name="Ensembl"/>
        </authorList>
    </citation>
    <scope>IDENTIFICATION</scope>
</reference>
<feature type="transmembrane region" description="Helical" evidence="1">
    <location>
        <begin position="85"/>
        <end position="103"/>
    </location>
</feature>
<evidence type="ECO:0000313" key="2">
    <source>
        <dbReference type="Ensembl" id="ENSNMLP00000033932.1"/>
    </source>
</evidence>
<keyword evidence="1" id="KW-0812">Transmembrane</keyword>
<proteinExistence type="predicted"/>
<dbReference type="AlphaFoldDB" id="A0A8C6UJP6"/>
<organism evidence="2 3">
    <name type="scientific">Neogobius melanostomus</name>
    <name type="common">round goby</name>
    <dbReference type="NCBI Taxonomy" id="47308"/>
    <lineage>
        <taxon>Eukaryota</taxon>
        <taxon>Metazoa</taxon>
        <taxon>Chordata</taxon>
        <taxon>Craniata</taxon>
        <taxon>Vertebrata</taxon>
        <taxon>Euteleostomi</taxon>
        <taxon>Actinopterygii</taxon>
        <taxon>Neopterygii</taxon>
        <taxon>Teleostei</taxon>
        <taxon>Neoteleostei</taxon>
        <taxon>Acanthomorphata</taxon>
        <taxon>Gobiaria</taxon>
        <taxon>Gobiiformes</taxon>
        <taxon>Gobioidei</taxon>
        <taxon>Gobiidae</taxon>
        <taxon>Benthophilinae</taxon>
        <taxon>Neogobiini</taxon>
        <taxon>Neogobius</taxon>
    </lineage>
</organism>
<dbReference type="Proteomes" id="UP000694523">
    <property type="component" value="Unplaced"/>
</dbReference>
<dbReference type="Ensembl" id="ENSNMLT00000037803.1">
    <property type="protein sequence ID" value="ENSNMLP00000033932.1"/>
    <property type="gene ID" value="ENSNMLG00000021169.1"/>
</dbReference>
<evidence type="ECO:0000313" key="3">
    <source>
        <dbReference type="Proteomes" id="UP000694523"/>
    </source>
</evidence>